<name>A0A4P6V597_9HYPH</name>
<dbReference type="KEGG" id="rpod:E0E05_14945"/>
<feature type="transmembrane region" description="Helical" evidence="1">
    <location>
        <begin position="29"/>
        <end position="50"/>
    </location>
</feature>
<feature type="transmembrane region" description="Helical" evidence="1">
    <location>
        <begin position="223"/>
        <end position="245"/>
    </location>
</feature>
<keyword evidence="3" id="KW-1185">Reference proteome</keyword>
<evidence type="ECO:0000256" key="1">
    <source>
        <dbReference type="SAM" id="Phobius"/>
    </source>
</evidence>
<sequence length="283" mass="29786">MTALALPAPAPARAGPLALWNRMRNDEPLFAATALFLALAIIPLAAAGMIDPRLHLGENIWVKPIKFAVALSVYTATLTLYARYLPAGMTRRTTYRLFAGAVVFAIAAEMVWIGGAAAMGTTSHFNTGEPVWAALYPVMGAMATLLTSASAVYAVAIARNRDLAIAPVLKAGLVWGLGLTLPLTLVTAGTMSSLNGHNVGGSGMATEGLWLIGWLRDGGDLRVAHFFATHAMHFVPAFALALMWLGRPGASRAVHGFALAFALFVLATFAQALMGRPFLAMIG</sequence>
<dbReference type="GeneID" id="90768602"/>
<reference evidence="2 3" key="1">
    <citation type="journal article" date="2017" name="Int. J. Syst. Evol. Microbiol.">
        <title>Roseitalea porphyridii gen. nov., sp. nov., isolated from a red alga, and reclassification of Hoeflea suaedae Chung et al. 2013 as Pseudohoeflea suaedae gen. nov., comb. nov.</title>
        <authorList>
            <person name="Hyeon J.W."/>
            <person name="Jeong S.E."/>
            <person name="Baek K."/>
            <person name="Jeon C.O."/>
        </authorList>
    </citation>
    <scope>NUCLEOTIDE SEQUENCE [LARGE SCALE GENOMIC DNA]</scope>
    <source>
        <strain evidence="2 3">MA7-20</strain>
    </source>
</reference>
<keyword evidence="1" id="KW-0472">Membrane</keyword>
<dbReference type="RefSeq" id="WP_131617436.1">
    <property type="nucleotide sequence ID" value="NZ_CP036532.1"/>
</dbReference>
<feature type="transmembrane region" description="Helical" evidence="1">
    <location>
        <begin position="65"/>
        <end position="85"/>
    </location>
</feature>
<feature type="transmembrane region" description="Helical" evidence="1">
    <location>
        <begin position="97"/>
        <end position="119"/>
    </location>
</feature>
<dbReference type="OrthoDB" id="343560at2"/>
<feature type="transmembrane region" description="Helical" evidence="1">
    <location>
        <begin position="168"/>
        <end position="188"/>
    </location>
</feature>
<dbReference type="EMBL" id="CP036532">
    <property type="protein sequence ID" value="QBK31786.1"/>
    <property type="molecule type" value="Genomic_DNA"/>
</dbReference>
<keyword evidence="1" id="KW-1133">Transmembrane helix</keyword>
<dbReference type="AlphaFoldDB" id="A0A4P6V597"/>
<organism evidence="2 3">
    <name type="scientific">Roseitalea porphyridii</name>
    <dbReference type="NCBI Taxonomy" id="1852022"/>
    <lineage>
        <taxon>Bacteria</taxon>
        <taxon>Pseudomonadati</taxon>
        <taxon>Pseudomonadota</taxon>
        <taxon>Alphaproteobacteria</taxon>
        <taxon>Hyphomicrobiales</taxon>
        <taxon>Ahrensiaceae</taxon>
        <taxon>Roseitalea</taxon>
    </lineage>
</organism>
<accession>A0A4P6V597</accession>
<proteinExistence type="predicted"/>
<feature type="transmembrane region" description="Helical" evidence="1">
    <location>
        <begin position="257"/>
        <end position="274"/>
    </location>
</feature>
<evidence type="ECO:0000313" key="3">
    <source>
        <dbReference type="Proteomes" id="UP000293719"/>
    </source>
</evidence>
<dbReference type="Proteomes" id="UP000293719">
    <property type="component" value="Chromosome"/>
</dbReference>
<feature type="transmembrane region" description="Helical" evidence="1">
    <location>
        <begin position="131"/>
        <end position="156"/>
    </location>
</feature>
<protein>
    <submittedName>
        <fullName evidence="2">Uncharacterized protein</fullName>
    </submittedName>
</protein>
<keyword evidence="1" id="KW-0812">Transmembrane</keyword>
<gene>
    <name evidence="2" type="ORF">E0E05_14945</name>
</gene>
<evidence type="ECO:0000313" key="2">
    <source>
        <dbReference type="EMBL" id="QBK31786.1"/>
    </source>
</evidence>